<keyword evidence="15" id="KW-0808">Transferase</keyword>
<feature type="binding site" evidence="10">
    <location>
        <position position="283"/>
    </location>
    <ligand>
        <name>ATP</name>
        <dbReference type="ChEBI" id="CHEBI:30616"/>
    </ligand>
</feature>
<proteinExistence type="predicted"/>
<keyword evidence="5 10" id="KW-0547">Nucleotide-binding</keyword>
<evidence type="ECO:0000313" key="15">
    <source>
        <dbReference type="EMBL" id="GAQ89219.1"/>
    </source>
</evidence>
<feature type="signal peptide" evidence="13">
    <location>
        <begin position="1"/>
        <end position="18"/>
    </location>
</feature>
<dbReference type="AlphaFoldDB" id="A0A1Y1II90"/>
<feature type="region of interest" description="Disordered" evidence="11">
    <location>
        <begin position="113"/>
        <end position="159"/>
    </location>
</feature>
<name>A0A1Y1II90_KLENI</name>
<evidence type="ECO:0000256" key="9">
    <source>
        <dbReference type="ARBA" id="ARBA00023157"/>
    </source>
</evidence>
<evidence type="ECO:0000256" key="12">
    <source>
        <dbReference type="SAM" id="Phobius"/>
    </source>
</evidence>
<dbReference type="PROSITE" id="PS51257">
    <property type="entry name" value="PROKAR_LIPOPROTEIN"/>
    <property type="match status" value="1"/>
</dbReference>
<evidence type="ECO:0000256" key="8">
    <source>
        <dbReference type="ARBA" id="ARBA00023136"/>
    </source>
</evidence>
<dbReference type="OMA" id="PANACAQ"/>
<protein>
    <submittedName>
        <fullName evidence="15">Protein kinase superfamily protein</fullName>
    </submittedName>
</protein>
<dbReference type="GO" id="GO:0004672">
    <property type="term" value="F:protein kinase activity"/>
    <property type="evidence" value="ECO:0000318"/>
    <property type="project" value="GO_Central"/>
</dbReference>
<keyword evidence="9" id="KW-1015">Disulfide bond</keyword>
<dbReference type="InterPro" id="IPR017441">
    <property type="entry name" value="Protein_kinase_ATP_BS"/>
</dbReference>
<evidence type="ECO:0000256" key="11">
    <source>
        <dbReference type="SAM" id="MobiDB-lite"/>
    </source>
</evidence>
<evidence type="ECO:0000256" key="4">
    <source>
        <dbReference type="ARBA" id="ARBA00022729"/>
    </source>
</evidence>
<dbReference type="SUPFAM" id="SSF56112">
    <property type="entry name" value="Protein kinase-like (PK-like)"/>
    <property type="match status" value="1"/>
</dbReference>
<dbReference type="GO" id="GO:0005524">
    <property type="term" value="F:ATP binding"/>
    <property type="evidence" value="ECO:0007669"/>
    <property type="project" value="UniProtKB-UniRule"/>
</dbReference>
<dbReference type="Pfam" id="PF00069">
    <property type="entry name" value="Pkinase"/>
    <property type="match status" value="1"/>
</dbReference>
<keyword evidence="4 13" id="KW-0732">Signal</keyword>
<keyword evidence="7 12" id="KW-1133">Transmembrane helix</keyword>
<evidence type="ECO:0000256" key="13">
    <source>
        <dbReference type="SAM" id="SignalP"/>
    </source>
</evidence>
<dbReference type="Proteomes" id="UP000054558">
    <property type="component" value="Unassembled WGS sequence"/>
</dbReference>
<gene>
    <name evidence="15" type="ORF">KFL_004990040</name>
</gene>
<evidence type="ECO:0000256" key="6">
    <source>
        <dbReference type="ARBA" id="ARBA00022840"/>
    </source>
</evidence>
<dbReference type="GO" id="GO:0005886">
    <property type="term" value="C:plasma membrane"/>
    <property type="evidence" value="ECO:0007669"/>
    <property type="project" value="UniProtKB-SubCell"/>
</dbReference>
<evidence type="ECO:0000256" key="7">
    <source>
        <dbReference type="ARBA" id="ARBA00022989"/>
    </source>
</evidence>
<dbReference type="PANTHER" id="PTHR47989">
    <property type="entry name" value="OS01G0750732 PROTEIN"/>
    <property type="match status" value="1"/>
</dbReference>
<evidence type="ECO:0000256" key="3">
    <source>
        <dbReference type="ARBA" id="ARBA00022692"/>
    </source>
</evidence>
<organism evidence="15 16">
    <name type="scientific">Klebsormidium nitens</name>
    <name type="common">Green alga</name>
    <name type="synonym">Ulothrix nitens</name>
    <dbReference type="NCBI Taxonomy" id="105231"/>
    <lineage>
        <taxon>Eukaryota</taxon>
        <taxon>Viridiplantae</taxon>
        <taxon>Streptophyta</taxon>
        <taxon>Klebsormidiophyceae</taxon>
        <taxon>Klebsormidiales</taxon>
        <taxon>Klebsormidiaceae</taxon>
        <taxon>Klebsormidium</taxon>
    </lineage>
</organism>
<accession>A0A1Y1II90</accession>
<feature type="compositionally biased region" description="Polar residues" evidence="11">
    <location>
        <begin position="539"/>
        <end position="556"/>
    </location>
</feature>
<dbReference type="FunFam" id="3.30.200.20:FF:000015">
    <property type="entry name" value="Somatic embryogenesis receptor kinase 1"/>
    <property type="match status" value="1"/>
</dbReference>
<feature type="domain" description="Protein kinase" evidence="14">
    <location>
        <begin position="245"/>
        <end position="521"/>
    </location>
</feature>
<evidence type="ECO:0000256" key="10">
    <source>
        <dbReference type="PROSITE-ProRule" id="PRU10141"/>
    </source>
</evidence>
<dbReference type="Gene3D" id="1.10.510.10">
    <property type="entry name" value="Transferase(Phosphotransferase) domain 1"/>
    <property type="match status" value="1"/>
</dbReference>
<dbReference type="InterPro" id="IPR011009">
    <property type="entry name" value="Kinase-like_dom_sf"/>
</dbReference>
<sequence>MRGKGVLVVLLLVLSCYAELTASQDNSSQQLATNGTCLADAPCTCTNGKAGKTRCGDTAADITCNCGRGFHWSKTDTIITICVCLAFGMLAKTVCLVVYLRHRYLKKGRKSAQLMLSDPNKSSPSGSGPFIGSNLEKGGAGYQPMAGTPSQTSSESFGNQEAKPLHIAIDLENKKWQRGTIGDTLKRNAQLAAYSDSSSEQCENPQLRTPSDTTQTPRGFNLEGLSGHVPLLFTFTALQNATQNFSPTLLVGEGGFGRVYYGVLDNREVAIKRLEKVTALPGKHGEKQFRVEVDMMSRLKHPNLLEFIGYCADKGERALVYPLMVNQSLFRRLHERPAQTAPLGCFRRVTIAHQAARALAYLHDDVSPQVIHRDFNSSNVLLNESLDAVVSDFGLAKLVSDESGQTQTTKLFGTMGYMAPEYLHGHVTDKNDVYSFGVVLLELISGRRAVIAKDLDIVQWARRFIQSSAAPLDALADPLIQGTWPEGSLQWVVELAMACVDFDSSQRPRMADVASALEIVLREMRKRQPAAADVGAADQLTSPNPPVTSANGSSPQTVSAEFSMTEFLGCLKKA</sequence>
<keyword evidence="8 12" id="KW-0472">Membrane</keyword>
<comment type="subcellular location">
    <subcellularLocation>
        <location evidence="1">Cell membrane</location>
        <topology evidence="1">Single-pass membrane protein</topology>
    </subcellularLocation>
</comment>
<feature type="chain" id="PRO_5012372444" evidence="13">
    <location>
        <begin position="19"/>
        <end position="574"/>
    </location>
</feature>
<evidence type="ECO:0000313" key="16">
    <source>
        <dbReference type="Proteomes" id="UP000054558"/>
    </source>
</evidence>
<reference evidence="15 16" key="1">
    <citation type="journal article" date="2014" name="Nat. Commun.">
        <title>Klebsormidium flaccidum genome reveals primary factors for plant terrestrial adaptation.</title>
        <authorList>
            <person name="Hori K."/>
            <person name="Maruyama F."/>
            <person name="Fujisawa T."/>
            <person name="Togashi T."/>
            <person name="Yamamoto N."/>
            <person name="Seo M."/>
            <person name="Sato S."/>
            <person name="Yamada T."/>
            <person name="Mori H."/>
            <person name="Tajima N."/>
            <person name="Moriyama T."/>
            <person name="Ikeuchi M."/>
            <person name="Watanabe M."/>
            <person name="Wada H."/>
            <person name="Kobayashi K."/>
            <person name="Saito M."/>
            <person name="Masuda T."/>
            <person name="Sasaki-Sekimoto Y."/>
            <person name="Mashiguchi K."/>
            <person name="Awai K."/>
            <person name="Shimojima M."/>
            <person name="Masuda S."/>
            <person name="Iwai M."/>
            <person name="Nobusawa T."/>
            <person name="Narise T."/>
            <person name="Kondo S."/>
            <person name="Saito H."/>
            <person name="Sato R."/>
            <person name="Murakawa M."/>
            <person name="Ihara Y."/>
            <person name="Oshima-Yamada Y."/>
            <person name="Ohtaka K."/>
            <person name="Satoh M."/>
            <person name="Sonobe K."/>
            <person name="Ishii M."/>
            <person name="Ohtani R."/>
            <person name="Kanamori-Sato M."/>
            <person name="Honoki R."/>
            <person name="Miyazaki D."/>
            <person name="Mochizuki H."/>
            <person name="Umetsu J."/>
            <person name="Higashi K."/>
            <person name="Shibata D."/>
            <person name="Kamiya Y."/>
            <person name="Sato N."/>
            <person name="Nakamura Y."/>
            <person name="Tabata S."/>
            <person name="Ida S."/>
            <person name="Kurokawa K."/>
            <person name="Ohta H."/>
        </authorList>
    </citation>
    <scope>NUCLEOTIDE SEQUENCE [LARGE SCALE GENOMIC DNA]</scope>
    <source>
        <strain evidence="15 16">NIES-2285</strain>
    </source>
</reference>
<dbReference type="PROSITE" id="PS50011">
    <property type="entry name" value="PROTEIN_KINASE_DOM"/>
    <property type="match status" value="1"/>
</dbReference>
<keyword evidence="3 12" id="KW-0812">Transmembrane</keyword>
<feature type="region of interest" description="Disordered" evidence="11">
    <location>
        <begin position="532"/>
        <end position="556"/>
    </location>
</feature>
<feature type="transmembrane region" description="Helical" evidence="12">
    <location>
        <begin position="78"/>
        <end position="100"/>
    </location>
</feature>
<feature type="region of interest" description="Disordered" evidence="11">
    <location>
        <begin position="194"/>
        <end position="215"/>
    </location>
</feature>
<keyword evidence="15" id="KW-0418">Kinase</keyword>
<dbReference type="PANTHER" id="PTHR47989:SF47">
    <property type="entry name" value="SERINE_THREONINE-PROTEIN KINASE PBL28-RELATED"/>
    <property type="match status" value="1"/>
</dbReference>
<dbReference type="Gene3D" id="3.30.200.20">
    <property type="entry name" value="Phosphorylase Kinase, domain 1"/>
    <property type="match status" value="1"/>
</dbReference>
<dbReference type="FunFam" id="1.10.510.10:FF:000468">
    <property type="entry name" value="PTI1-like tyrosine-protein kinase 3"/>
    <property type="match status" value="1"/>
</dbReference>
<dbReference type="STRING" id="105231.A0A1Y1II90"/>
<evidence type="ECO:0000256" key="1">
    <source>
        <dbReference type="ARBA" id="ARBA00004162"/>
    </source>
</evidence>
<evidence type="ECO:0000259" key="14">
    <source>
        <dbReference type="PROSITE" id="PS50011"/>
    </source>
</evidence>
<feature type="compositionally biased region" description="Polar residues" evidence="11">
    <location>
        <begin position="148"/>
        <end position="159"/>
    </location>
</feature>
<keyword evidence="2" id="KW-1003">Cell membrane</keyword>
<dbReference type="InterPro" id="IPR000719">
    <property type="entry name" value="Prot_kinase_dom"/>
</dbReference>
<dbReference type="EMBL" id="DF237448">
    <property type="protein sequence ID" value="GAQ89219.1"/>
    <property type="molecule type" value="Genomic_DNA"/>
</dbReference>
<evidence type="ECO:0000256" key="2">
    <source>
        <dbReference type="ARBA" id="ARBA00022475"/>
    </source>
</evidence>
<keyword evidence="16" id="KW-1185">Reference proteome</keyword>
<dbReference type="OrthoDB" id="4062651at2759"/>
<dbReference type="PROSITE" id="PS00107">
    <property type="entry name" value="PROTEIN_KINASE_ATP"/>
    <property type="match status" value="1"/>
</dbReference>
<evidence type="ECO:0000256" key="5">
    <source>
        <dbReference type="ARBA" id="ARBA00022741"/>
    </source>
</evidence>
<feature type="compositionally biased region" description="Polar residues" evidence="11">
    <location>
        <begin position="195"/>
        <end position="215"/>
    </location>
</feature>
<keyword evidence="6 10" id="KW-0067">ATP-binding</keyword>